<keyword evidence="1" id="KW-1133">Transmembrane helix</keyword>
<evidence type="ECO:0000256" key="1">
    <source>
        <dbReference type="SAM" id="Phobius"/>
    </source>
</evidence>
<gene>
    <name evidence="2" type="ORF">E2980_08050</name>
</gene>
<dbReference type="Proteomes" id="UP000297900">
    <property type="component" value="Unassembled WGS sequence"/>
</dbReference>
<feature type="transmembrane region" description="Helical" evidence="1">
    <location>
        <begin position="213"/>
        <end position="232"/>
    </location>
</feature>
<dbReference type="RefSeq" id="WP_135151667.1">
    <property type="nucleotide sequence ID" value="NZ_SOMN01000007.1"/>
</dbReference>
<dbReference type="InterPro" id="IPR046107">
    <property type="entry name" value="DUF6044"/>
</dbReference>
<feature type="transmembrane region" description="Helical" evidence="1">
    <location>
        <begin position="127"/>
        <end position="160"/>
    </location>
</feature>
<name>A0A4Y8M286_9BACL</name>
<accession>A0A4Y8M286</accession>
<organism evidence="2 3">
    <name type="scientific">Cohnella luojiensis</name>
    <dbReference type="NCBI Taxonomy" id="652876"/>
    <lineage>
        <taxon>Bacteria</taxon>
        <taxon>Bacillati</taxon>
        <taxon>Bacillota</taxon>
        <taxon>Bacilli</taxon>
        <taxon>Bacillales</taxon>
        <taxon>Paenibacillaceae</taxon>
        <taxon>Cohnella</taxon>
    </lineage>
</organism>
<keyword evidence="1" id="KW-0472">Membrane</keyword>
<feature type="transmembrane region" description="Helical" evidence="1">
    <location>
        <begin position="180"/>
        <end position="201"/>
    </location>
</feature>
<feature type="transmembrane region" description="Helical" evidence="1">
    <location>
        <begin position="10"/>
        <end position="29"/>
    </location>
</feature>
<feature type="transmembrane region" description="Helical" evidence="1">
    <location>
        <begin position="304"/>
        <end position="322"/>
    </location>
</feature>
<protein>
    <recommendedName>
        <fullName evidence="4">YkoS</fullName>
    </recommendedName>
</protein>
<dbReference type="Pfam" id="PF19510">
    <property type="entry name" value="DUF6044"/>
    <property type="match status" value="1"/>
</dbReference>
<reference evidence="2 3" key="1">
    <citation type="submission" date="2019-03" db="EMBL/GenBank/DDBJ databases">
        <title>Cohnella endophytica sp. nov., a novel endophytic bacterium isolated from bark of Sonneratia apetala.</title>
        <authorList>
            <person name="Tuo L."/>
        </authorList>
    </citation>
    <scope>NUCLEOTIDE SEQUENCE [LARGE SCALE GENOMIC DNA]</scope>
    <source>
        <strain evidence="2 3">CCTCC AB 208254</strain>
    </source>
</reference>
<proteinExistence type="predicted"/>
<feature type="transmembrane region" description="Helical" evidence="1">
    <location>
        <begin position="273"/>
        <end position="292"/>
    </location>
</feature>
<keyword evidence="3" id="KW-1185">Reference proteome</keyword>
<sequence length="563" mass="65035">MLNASQERRLLWISVAMLALYLSPLYLLGEEAHIRVHDNLDSNIAWYKVLVNSGEWFGSYRSVIPQVMNGLARNAYGTEFSGNVLLHAFFPSMGAYALSQTVSRVFAFLGMYLLLKDHFIPGSNHSFIRVGVALAFALTPFWPSGMLSTLGQPLALWAILHIRQGKSEKKHWFTIISLPFYSSFVLGFFFFLTAVGLLWLWDLVVNKRWNLRFLGSVALMGAMYLAVEYRLLLSLVLSDEPTSRDEFVSSRLDLRRCLRLAIKNFVFGHNHVMTLHTIVILPVTLIVLYLILTRSEWKRTRIGSILTFLTGLNLALSVWYAFWFHKGWQPLKQQFSLLNTFNFARFHFLRPLIIYLGFALACRLLVFIGGKKGLRFAKAAIIAQVAVLFANNEEIVYRNMDKPSFREFYAVEQFREIERFIGLPKETYRVASIGLHPAIAQYNGFYTLDSYANYYSLQYKHAFRRIIEKELDKKKKLRTYFDTWGGRCYLFVAELGRKYDYRKTSRKKIRNLELNVGAFKGLGGRFIFSAVPILNAEENGLTLRGVYVHPRSVWKVHVYEVGQ</sequence>
<keyword evidence="1" id="KW-0812">Transmembrane</keyword>
<evidence type="ECO:0000313" key="2">
    <source>
        <dbReference type="EMBL" id="TFE28159.1"/>
    </source>
</evidence>
<dbReference type="AlphaFoldDB" id="A0A4Y8M286"/>
<evidence type="ECO:0000313" key="3">
    <source>
        <dbReference type="Proteomes" id="UP000297900"/>
    </source>
</evidence>
<feature type="transmembrane region" description="Helical" evidence="1">
    <location>
        <begin position="348"/>
        <end position="368"/>
    </location>
</feature>
<feature type="transmembrane region" description="Helical" evidence="1">
    <location>
        <begin position="93"/>
        <end position="115"/>
    </location>
</feature>
<evidence type="ECO:0008006" key="4">
    <source>
        <dbReference type="Google" id="ProtNLM"/>
    </source>
</evidence>
<comment type="caution">
    <text evidence="2">The sequence shown here is derived from an EMBL/GenBank/DDBJ whole genome shotgun (WGS) entry which is preliminary data.</text>
</comment>
<dbReference type="OrthoDB" id="2349131at2"/>
<dbReference type="EMBL" id="SOMN01000007">
    <property type="protein sequence ID" value="TFE28159.1"/>
    <property type="molecule type" value="Genomic_DNA"/>
</dbReference>